<gene>
    <name evidence="2" type="ORF">N0V84_001984</name>
</gene>
<evidence type="ECO:0000256" key="1">
    <source>
        <dbReference type="SAM" id="Phobius"/>
    </source>
</evidence>
<dbReference type="Proteomes" id="UP001140502">
    <property type="component" value="Unassembled WGS sequence"/>
</dbReference>
<keyword evidence="1" id="KW-0472">Membrane</keyword>
<reference evidence="2" key="1">
    <citation type="submission" date="2022-10" db="EMBL/GenBank/DDBJ databases">
        <title>Tapping the CABI collections for fungal endophytes: first genome assemblies for Collariella, Neodidymelliopsis, Ascochyta clinopodiicola, Didymella pomorum, Didymosphaeria variabile, Neocosmospora piperis and Neocucurbitaria cava.</title>
        <authorList>
            <person name="Hill R."/>
        </authorList>
    </citation>
    <scope>NUCLEOTIDE SEQUENCE</scope>
    <source>
        <strain evidence="2">IMI 366586</strain>
    </source>
</reference>
<sequence length="88" mass="10374">MRGFIKTILGVIFCFFYWLICVKLTSYDKNRLRSMGVETQEELDEVVRRKCEAHSRMMEEDEATGNMRRYPLTTPVIIQKRGGVRVIL</sequence>
<keyword evidence="1" id="KW-1133">Transmembrane helix</keyword>
<organism evidence="2 3">
    <name type="scientific">Fusarium piperis</name>
    <dbReference type="NCBI Taxonomy" id="1435070"/>
    <lineage>
        <taxon>Eukaryota</taxon>
        <taxon>Fungi</taxon>
        <taxon>Dikarya</taxon>
        <taxon>Ascomycota</taxon>
        <taxon>Pezizomycotina</taxon>
        <taxon>Sordariomycetes</taxon>
        <taxon>Hypocreomycetidae</taxon>
        <taxon>Hypocreales</taxon>
        <taxon>Nectriaceae</taxon>
        <taxon>Fusarium</taxon>
        <taxon>Fusarium solani species complex</taxon>
    </lineage>
</organism>
<comment type="caution">
    <text evidence="2">The sequence shown here is derived from an EMBL/GenBank/DDBJ whole genome shotgun (WGS) entry which is preliminary data.</text>
</comment>
<protein>
    <submittedName>
        <fullName evidence="2">Uncharacterized protein</fullName>
    </submittedName>
</protein>
<evidence type="ECO:0000313" key="3">
    <source>
        <dbReference type="Proteomes" id="UP001140502"/>
    </source>
</evidence>
<dbReference type="EMBL" id="JAPEUR010000022">
    <property type="protein sequence ID" value="KAJ4327595.1"/>
    <property type="molecule type" value="Genomic_DNA"/>
</dbReference>
<name>A0A9W8WK45_9HYPO</name>
<dbReference type="OrthoDB" id="5099413at2759"/>
<accession>A0A9W8WK45</accession>
<keyword evidence="1" id="KW-0812">Transmembrane</keyword>
<evidence type="ECO:0000313" key="2">
    <source>
        <dbReference type="EMBL" id="KAJ4327595.1"/>
    </source>
</evidence>
<dbReference type="AlphaFoldDB" id="A0A9W8WK45"/>
<feature type="transmembrane region" description="Helical" evidence="1">
    <location>
        <begin position="6"/>
        <end position="25"/>
    </location>
</feature>
<proteinExistence type="predicted"/>
<keyword evidence="3" id="KW-1185">Reference proteome</keyword>